<dbReference type="EMBL" id="JBHTIW010000007">
    <property type="protein sequence ID" value="MFD0920603.1"/>
    <property type="molecule type" value="Genomic_DNA"/>
</dbReference>
<sequence length="133" mass="14885">MDARSRAACGLVNYVHEVAGVLDDDVVEVDVDVEEGPATAIIILRSRMPTFAEFPLLLTWDEISGWAVRVEISGDGDTTPLSYLGEEILPPPVRVRRYLWDSLVGRYPGTLRPRPLRHLDAADDLERRLARFG</sequence>
<dbReference type="InterPro" id="IPR046259">
    <property type="entry name" value="DUF6292"/>
</dbReference>
<evidence type="ECO:0000259" key="1">
    <source>
        <dbReference type="Pfam" id="PF19809"/>
    </source>
</evidence>
<evidence type="ECO:0000313" key="3">
    <source>
        <dbReference type="Proteomes" id="UP001597018"/>
    </source>
</evidence>
<organism evidence="2 3">
    <name type="scientific">Saccharopolyspora rosea</name>
    <dbReference type="NCBI Taxonomy" id="524884"/>
    <lineage>
        <taxon>Bacteria</taxon>
        <taxon>Bacillati</taxon>
        <taxon>Actinomycetota</taxon>
        <taxon>Actinomycetes</taxon>
        <taxon>Pseudonocardiales</taxon>
        <taxon>Pseudonocardiaceae</taxon>
        <taxon>Saccharopolyspora</taxon>
    </lineage>
</organism>
<dbReference type="Proteomes" id="UP001597018">
    <property type="component" value="Unassembled WGS sequence"/>
</dbReference>
<dbReference type="Pfam" id="PF19809">
    <property type="entry name" value="DUF6292"/>
    <property type="match status" value="1"/>
</dbReference>
<feature type="domain" description="DUF6292" evidence="1">
    <location>
        <begin position="14"/>
        <end position="99"/>
    </location>
</feature>
<gene>
    <name evidence="2" type="ORF">ACFQ16_12690</name>
</gene>
<dbReference type="RefSeq" id="WP_263248245.1">
    <property type="nucleotide sequence ID" value="NZ_BAABLT010000005.1"/>
</dbReference>
<evidence type="ECO:0000313" key="2">
    <source>
        <dbReference type="EMBL" id="MFD0920603.1"/>
    </source>
</evidence>
<keyword evidence="3" id="KW-1185">Reference proteome</keyword>
<proteinExistence type="predicted"/>
<protein>
    <submittedName>
        <fullName evidence="2">DUF6292 family protein</fullName>
    </submittedName>
</protein>
<comment type="caution">
    <text evidence="2">The sequence shown here is derived from an EMBL/GenBank/DDBJ whole genome shotgun (WGS) entry which is preliminary data.</text>
</comment>
<accession>A0ABW3FRZ0</accession>
<reference evidence="3" key="1">
    <citation type="journal article" date="2019" name="Int. J. Syst. Evol. Microbiol.">
        <title>The Global Catalogue of Microorganisms (GCM) 10K type strain sequencing project: providing services to taxonomists for standard genome sequencing and annotation.</title>
        <authorList>
            <consortium name="The Broad Institute Genomics Platform"/>
            <consortium name="The Broad Institute Genome Sequencing Center for Infectious Disease"/>
            <person name="Wu L."/>
            <person name="Ma J."/>
        </authorList>
    </citation>
    <scope>NUCLEOTIDE SEQUENCE [LARGE SCALE GENOMIC DNA]</scope>
    <source>
        <strain evidence="3">CCUG 56401</strain>
    </source>
</reference>
<name>A0ABW3FRZ0_9PSEU</name>